<dbReference type="Proteomes" id="UP001162162">
    <property type="component" value="Unassembled WGS sequence"/>
</dbReference>
<dbReference type="EMBL" id="JAPWTK010000019">
    <property type="protein sequence ID" value="KAJ8958099.1"/>
    <property type="molecule type" value="Genomic_DNA"/>
</dbReference>
<gene>
    <name evidence="1" type="ORF">NQ318_006027</name>
</gene>
<organism evidence="1 2">
    <name type="scientific">Aromia moschata</name>
    <dbReference type="NCBI Taxonomy" id="1265417"/>
    <lineage>
        <taxon>Eukaryota</taxon>
        <taxon>Metazoa</taxon>
        <taxon>Ecdysozoa</taxon>
        <taxon>Arthropoda</taxon>
        <taxon>Hexapoda</taxon>
        <taxon>Insecta</taxon>
        <taxon>Pterygota</taxon>
        <taxon>Neoptera</taxon>
        <taxon>Endopterygota</taxon>
        <taxon>Coleoptera</taxon>
        <taxon>Polyphaga</taxon>
        <taxon>Cucujiformia</taxon>
        <taxon>Chrysomeloidea</taxon>
        <taxon>Cerambycidae</taxon>
        <taxon>Cerambycinae</taxon>
        <taxon>Callichromatini</taxon>
        <taxon>Aromia</taxon>
    </lineage>
</organism>
<proteinExistence type="predicted"/>
<evidence type="ECO:0000313" key="2">
    <source>
        <dbReference type="Proteomes" id="UP001162162"/>
    </source>
</evidence>
<reference evidence="1" key="1">
    <citation type="journal article" date="2023" name="Insect Mol. Biol.">
        <title>Genome sequencing provides insights into the evolution of gene families encoding plant cell wall-degrading enzymes in longhorned beetles.</title>
        <authorList>
            <person name="Shin N.R."/>
            <person name="Okamura Y."/>
            <person name="Kirsch R."/>
            <person name="Pauchet Y."/>
        </authorList>
    </citation>
    <scope>NUCLEOTIDE SEQUENCE</scope>
    <source>
        <strain evidence="1">AMC_N1</strain>
    </source>
</reference>
<sequence>MGKRDDFVAEGDYVCVKISFEGVIFGVHSLKCYTCLSTVRGGEESACAVDPLNATAVTVSTFDDASEGLIDTIGGFLADGEYACAKVSFDRVLGDNSFAVRGCVPRMIGDEDVCNYFEKNLGDKDYTNIYCSTCSSDLCVAD</sequence>
<comment type="caution">
    <text evidence="1">The sequence shown here is derived from an EMBL/GenBank/DDBJ whole genome shotgun (WGS) entry which is preliminary data.</text>
</comment>
<protein>
    <submittedName>
        <fullName evidence="1">Uncharacterized protein</fullName>
    </submittedName>
</protein>
<accession>A0AAV8Z256</accession>
<evidence type="ECO:0000313" key="1">
    <source>
        <dbReference type="EMBL" id="KAJ8958099.1"/>
    </source>
</evidence>
<name>A0AAV8Z256_9CUCU</name>
<keyword evidence="2" id="KW-1185">Reference proteome</keyword>
<dbReference type="AlphaFoldDB" id="A0AAV8Z256"/>